<dbReference type="Gene3D" id="3.40.50.300">
    <property type="entry name" value="P-loop containing nucleotide triphosphate hydrolases"/>
    <property type="match status" value="2"/>
</dbReference>
<organism evidence="3 4">
    <name type="scientific">Flavobacterium chungnamense</name>
    <dbReference type="NCBI Taxonomy" id="706182"/>
    <lineage>
        <taxon>Bacteria</taxon>
        <taxon>Pseudomonadati</taxon>
        <taxon>Bacteroidota</taxon>
        <taxon>Flavobacteriia</taxon>
        <taxon>Flavobacteriales</taxon>
        <taxon>Flavobacteriaceae</taxon>
        <taxon>Flavobacterium</taxon>
    </lineage>
</organism>
<dbReference type="PANTHER" id="PTHR43581">
    <property type="entry name" value="ATP/GTP PHOSPHATASE"/>
    <property type="match status" value="1"/>
</dbReference>
<feature type="coiled-coil region" evidence="1">
    <location>
        <begin position="142"/>
        <end position="169"/>
    </location>
</feature>
<evidence type="ECO:0000313" key="4">
    <source>
        <dbReference type="Proteomes" id="UP001500426"/>
    </source>
</evidence>
<keyword evidence="4" id="KW-1185">Reference proteome</keyword>
<evidence type="ECO:0000256" key="1">
    <source>
        <dbReference type="SAM" id="Coils"/>
    </source>
</evidence>
<dbReference type="InterPro" id="IPR041685">
    <property type="entry name" value="AAA_GajA/Old/RecF-like"/>
</dbReference>
<dbReference type="InterPro" id="IPR027417">
    <property type="entry name" value="P-loop_NTPase"/>
</dbReference>
<dbReference type="SUPFAM" id="SSF52540">
    <property type="entry name" value="P-loop containing nucleoside triphosphate hydrolases"/>
    <property type="match status" value="1"/>
</dbReference>
<evidence type="ECO:0000259" key="2">
    <source>
        <dbReference type="Pfam" id="PF13175"/>
    </source>
</evidence>
<dbReference type="EMBL" id="BAABCS010000031">
    <property type="protein sequence ID" value="GAA4059675.1"/>
    <property type="molecule type" value="Genomic_DNA"/>
</dbReference>
<protein>
    <recommendedName>
        <fullName evidence="2">Endonuclease GajA/Old nuclease/RecF-like AAA domain-containing protein</fullName>
    </recommendedName>
</protein>
<dbReference type="RefSeq" id="WP_345095785.1">
    <property type="nucleotide sequence ID" value="NZ_BAABCS010000031.1"/>
</dbReference>
<evidence type="ECO:0000313" key="3">
    <source>
        <dbReference type="EMBL" id="GAA4059675.1"/>
    </source>
</evidence>
<sequence>MKKIAFSNFRRFQDFPLLELGKISVIVGRNNSGKSTMVKAFLLFLDYLQNQQYNEFSFSNKSLEDANIVTFGRAIKSGSSKEQISFQMQIDDYLFTTSIYGNSDDTNANVSNLLIEDFKSKLKIEINYFENYLNVVKYNSEIVEKFDSLNDLIKEMNELEKEIKSKDFNNKSLSGIRFLDRYNFLRDKLNKLSDNVVEDYQENETDEVFNISYPLLFSEYINADSRVEEFINDLIYLNEIELKKIKELRNDYAHNKISDESFEKIVSDSLDKNMIIRQGEKSNLELLEEKIQVLVDFDNYKNELKSSISNAIKSITNTKVYYLGANPSKQSALFSLRDKQNNLAQAIHDFKQSKILKGEKEYEFVKYWMNEFEVGVDFDIEFYAGEAYEFYVIDKEGLKAHLADKGMGSLQAMMIILRVATLLRKHKKNLNYITVVVEEPELNLHPALQGELAKFFHDVNKEYGIEFIIETHSEYLIRKSQNILVKEEYTNDEGLNPHPFKLYYFDVDNGPYEMKYQENGKFDRKFGKGFFDYSDELEVETYKLNLKKNK</sequence>
<dbReference type="PANTHER" id="PTHR43581:SF4">
    <property type="entry name" value="ATP_GTP PHOSPHATASE"/>
    <property type="match status" value="1"/>
</dbReference>
<proteinExistence type="predicted"/>
<dbReference type="Proteomes" id="UP001500426">
    <property type="component" value="Unassembled WGS sequence"/>
</dbReference>
<dbReference type="InterPro" id="IPR051396">
    <property type="entry name" value="Bact_Antivir_Def_Nuclease"/>
</dbReference>
<name>A0ABP7V5H8_9FLAO</name>
<feature type="domain" description="Endonuclease GajA/Old nuclease/RecF-like AAA" evidence="2">
    <location>
        <begin position="1"/>
        <end position="477"/>
    </location>
</feature>
<accession>A0ABP7V5H8</accession>
<dbReference type="Pfam" id="PF13175">
    <property type="entry name" value="AAA_15"/>
    <property type="match status" value="1"/>
</dbReference>
<reference evidence="4" key="1">
    <citation type="journal article" date="2019" name="Int. J. Syst. Evol. Microbiol.">
        <title>The Global Catalogue of Microorganisms (GCM) 10K type strain sequencing project: providing services to taxonomists for standard genome sequencing and annotation.</title>
        <authorList>
            <consortium name="The Broad Institute Genomics Platform"/>
            <consortium name="The Broad Institute Genome Sequencing Center for Infectious Disease"/>
            <person name="Wu L."/>
            <person name="Ma J."/>
        </authorList>
    </citation>
    <scope>NUCLEOTIDE SEQUENCE [LARGE SCALE GENOMIC DNA]</scope>
    <source>
        <strain evidence="4">JCM 17068</strain>
    </source>
</reference>
<gene>
    <name evidence="3" type="ORF">GCM10022388_28180</name>
</gene>
<comment type="caution">
    <text evidence="3">The sequence shown here is derived from an EMBL/GenBank/DDBJ whole genome shotgun (WGS) entry which is preliminary data.</text>
</comment>
<keyword evidence="1" id="KW-0175">Coiled coil</keyword>